<protein>
    <submittedName>
        <fullName evidence="1">Jhamt</fullName>
    </submittedName>
</protein>
<evidence type="ECO:0000313" key="2">
    <source>
        <dbReference type="Proteomes" id="UP001235939"/>
    </source>
</evidence>
<name>A0ABY6LIS0_9ARAC</name>
<sequence length="135" mass="15371">MLDHPVLHYTRCAQDVDKFIPDTHNSPQPAFYFSQILQDNGLDVLSCETINLTYSFNNAQILKVTGNNEVSIAITTTRSVAATMESVNPFSERITDPQERAEFLTDCLKEISTMRTNQNDYTFNYSLLVAQAERR</sequence>
<dbReference type="EMBL" id="CP092881">
    <property type="protein sequence ID" value="UYV81063.1"/>
    <property type="molecule type" value="Genomic_DNA"/>
</dbReference>
<keyword evidence="2" id="KW-1185">Reference proteome</keyword>
<proteinExistence type="predicted"/>
<accession>A0ABY6LIS0</accession>
<dbReference type="Proteomes" id="UP001235939">
    <property type="component" value="Chromosome 19"/>
</dbReference>
<evidence type="ECO:0000313" key="1">
    <source>
        <dbReference type="EMBL" id="UYV81063.1"/>
    </source>
</evidence>
<gene>
    <name evidence="1" type="ORF">LAZ67_19002684</name>
</gene>
<reference evidence="1 2" key="1">
    <citation type="submission" date="2022-01" db="EMBL/GenBank/DDBJ databases">
        <title>A chromosomal length assembly of Cordylochernes scorpioides.</title>
        <authorList>
            <person name="Zeh D."/>
            <person name="Zeh J."/>
        </authorList>
    </citation>
    <scope>NUCLEOTIDE SEQUENCE [LARGE SCALE GENOMIC DNA]</scope>
    <source>
        <strain evidence="1">IN4F17</strain>
        <tissue evidence="1">Whole Body</tissue>
    </source>
</reference>
<organism evidence="1 2">
    <name type="scientific">Cordylochernes scorpioides</name>
    <dbReference type="NCBI Taxonomy" id="51811"/>
    <lineage>
        <taxon>Eukaryota</taxon>
        <taxon>Metazoa</taxon>
        <taxon>Ecdysozoa</taxon>
        <taxon>Arthropoda</taxon>
        <taxon>Chelicerata</taxon>
        <taxon>Arachnida</taxon>
        <taxon>Pseudoscorpiones</taxon>
        <taxon>Cheliferoidea</taxon>
        <taxon>Chernetidae</taxon>
        <taxon>Cordylochernes</taxon>
    </lineage>
</organism>